<evidence type="ECO:0008006" key="2">
    <source>
        <dbReference type="Google" id="ProtNLM"/>
    </source>
</evidence>
<organism evidence="1">
    <name type="scientific">hydrothermal vent metagenome</name>
    <dbReference type="NCBI Taxonomy" id="652676"/>
    <lineage>
        <taxon>unclassified sequences</taxon>
        <taxon>metagenomes</taxon>
        <taxon>ecological metagenomes</taxon>
    </lineage>
</organism>
<dbReference type="EMBL" id="UOFB01000117">
    <property type="protein sequence ID" value="VAW46091.1"/>
    <property type="molecule type" value="Genomic_DNA"/>
</dbReference>
<protein>
    <recommendedName>
        <fullName evidence="2">DUF1415 domain-containing protein</fullName>
    </recommendedName>
</protein>
<evidence type="ECO:0000313" key="1">
    <source>
        <dbReference type="EMBL" id="VAW46091.1"/>
    </source>
</evidence>
<dbReference type="AlphaFoldDB" id="A0A3B0VSY7"/>
<dbReference type="Pfam" id="PF07209">
    <property type="entry name" value="DUF1415"/>
    <property type="match status" value="1"/>
</dbReference>
<reference evidence="1" key="1">
    <citation type="submission" date="2018-06" db="EMBL/GenBank/DDBJ databases">
        <authorList>
            <person name="Zhirakovskaya E."/>
        </authorList>
    </citation>
    <scope>NUCLEOTIDE SEQUENCE</scope>
</reference>
<dbReference type="InterPro" id="IPR009858">
    <property type="entry name" value="DUF1415"/>
</dbReference>
<name>A0A3B0VSY7_9ZZZZ</name>
<accession>A0A3B0VSY7</accession>
<proteinExistence type="predicted"/>
<gene>
    <name evidence="1" type="ORF">MNBD_GAMMA04-1422</name>
</gene>
<sequence length="191" mass="21890">MTHSKTSCSMVEQQVRQWLEQVVIGLNLCPFASKPYQAQQIRFVVSECQTTESLLTELATELALLSQKTPEEIETTLLILPNMLDDFDDYNQCLNHVDALIEQLNYQGVFQVASFHPNYQFGGTQPEDAENLTNRAPFPILHLIREASLERVLKHYPNPEQIPENNIKCVSNLSKQEKQHLFPYLFGSNHS</sequence>